<evidence type="ECO:0000313" key="1">
    <source>
        <dbReference type="EMBL" id="GAH75906.1"/>
    </source>
</evidence>
<accession>X1I0H1</accession>
<gene>
    <name evidence="1" type="ORF">S03H2_46227</name>
</gene>
<protein>
    <submittedName>
        <fullName evidence="1">Uncharacterized protein</fullName>
    </submittedName>
</protein>
<organism evidence="1">
    <name type="scientific">marine sediment metagenome</name>
    <dbReference type="NCBI Taxonomy" id="412755"/>
    <lineage>
        <taxon>unclassified sequences</taxon>
        <taxon>metagenomes</taxon>
        <taxon>ecological metagenomes</taxon>
    </lineage>
</organism>
<name>X1I0H1_9ZZZZ</name>
<sequence>MLRATTVAAIDWMRKTVRPTLPHLSRGWIQLDAAELSGYPDLTFVGTAMGFRVLRDEGLADGKHQYYDPAHTLLASD</sequence>
<dbReference type="AlphaFoldDB" id="X1I0H1"/>
<comment type="caution">
    <text evidence="1">The sequence shown here is derived from an EMBL/GenBank/DDBJ whole genome shotgun (WGS) entry which is preliminary data.</text>
</comment>
<proteinExistence type="predicted"/>
<dbReference type="EMBL" id="BARU01029010">
    <property type="protein sequence ID" value="GAH75906.1"/>
    <property type="molecule type" value="Genomic_DNA"/>
</dbReference>
<reference evidence="1" key="1">
    <citation type="journal article" date="2014" name="Front. Microbiol.">
        <title>High frequency of phylogenetically diverse reductive dehalogenase-homologous genes in deep subseafloor sedimentary metagenomes.</title>
        <authorList>
            <person name="Kawai M."/>
            <person name="Futagami T."/>
            <person name="Toyoda A."/>
            <person name="Takaki Y."/>
            <person name="Nishi S."/>
            <person name="Hori S."/>
            <person name="Arai W."/>
            <person name="Tsubouchi T."/>
            <person name="Morono Y."/>
            <person name="Uchiyama I."/>
            <person name="Ito T."/>
            <person name="Fujiyama A."/>
            <person name="Inagaki F."/>
            <person name="Takami H."/>
        </authorList>
    </citation>
    <scope>NUCLEOTIDE SEQUENCE</scope>
    <source>
        <strain evidence="1">Expedition CK06-06</strain>
    </source>
</reference>